<comment type="caution">
    <text evidence="1">The sequence shown here is derived from an EMBL/GenBank/DDBJ whole genome shotgun (WGS) entry which is preliminary data.</text>
</comment>
<evidence type="ECO:0000313" key="1">
    <source>
        <dbReference type="EMBL" id="TEB05668.1"/>
    </source>
</evidence>
<gene>
    <name evidence="1" type="ORF">Psch_02709</name>
</gene>
<accession>A0A4Y7R9N5</accession>
<reference evidence="1 2" key="1">
    <citation type="journal article" date="2018" name="Environ. Microbiol.">
        <title>Novel energy conservation strategies and behaviour of Pelotomaculum schinkii driving syntrophic propionate catabolism.</title>
        <authorList>
            <person name="Hidalgo-Ahumada C.A.P."/>
            <person name="Nobu M.K."/>
            <person name="Narihiro T."/>
            <person name="Tamaki H."/>
            <person name="Liu W.T."/>
            <person name="Kamagata Y."/>
            <person name="Stams A.J.M."/>
            <person name="Imachi H."/>
            <person name="Sousa D.Z."/>
        </authorList>
    </citation>
    <scope>NUCLEOTIDE SEQUENCE [LARGE SCALE GENOMIC DNA]</scope>
    <source>
        <strain evidence="1 2">HH</strain>
    </source>
</reference>
<dbReference type="AlphaFoldDB" id="A0A4Y7R9N5"/>
<dbReference type="Pfam" id="PF19614">
    <property type="entry name" value="DUF6119"/>
    <property type="match status" value="1"/>
</dbReference>
<dbReference type="InterPro" id="IPR026487">
    <property type="entry name" value="CHP04141"/>
</dbReference>
<proteinExistence type="predicted"/>
<evidence type="ECO:0000313" key="2">
    <source>
        <dbReference type="Proteomes" id="UP000298324"/>
    </source>
</evidence>
<evidence type="ECO:0008006" key="3">
    <source>
        <dbReference type="Google" id="ProtNLM"/>
    </source>
</evidence>
<dbReference type="NCBIfam" id="TIGR04141">
    <property type="entry name" value="TIGR04141 family sporadically distributed protein"/>
    <property type="match status" value="1"/>
</dbReference>
<dbReference type="EMBL" id="QFGA01000002">
    <property type="protein sequence ID" value="TEB05668.1"/>
    <property type="molecule type" value="Genomic_DNA"/>
</dbReference>
<keyword evidence="2" id="KW-1185">Reference proteome</keyword>
<sequence length="593" mass="68609">MSSTNTPEAQFSIYQIDYERVSEIMPIVRKQGKKGYYEEIKAAIINSTLKILQEKRNAEYKKVKYLGFEGVIFKTIHNPAWQDVVVQILSNNELSENEKDESRKFLLNVNVSYILLYQNGKILYGMTGGYGSKYISKFVNRNFGLYLIPKIIEQDNPVLKQIIQNNLTGNQLSIQRANRQTTNFLVEQDMSSIYRQLNIEVDRKIAQEFGIKFDEDESERKKINIVNKDSLVIRRCFTLSQLIIVLKKIDKLTKAEDNFALNYLVLAKKKNYKNSELLEILKKIFKEKNYGAFVLVGDEFEDYILNASKYIVKDAKGNVFIESTQPIKINDIYDKFETNGIRLSMAFIYEFLKKWTISTEDESGILALPATHIFDAIQGFVEVRDTKDPVYLFNGEWYVFDTQYTTALNNEYGSIFENHLNNFGIISNKFSLLHKAATETEYNKILESQKNILVAHTVLMNNVEIADAIFWDDSTVYLMHNKGKFDGEGVRDVINQILTSAEYMQKILQGISKDEWLKKYYKGIVAKRPIIVHKISAEEFTYVMTNKNICYIAGYLSGFRKKTTATYAKYLTIEAEKRLSAKGYGFISMNVTR</sequence>
<name>A0A4Y7R9N5_9FIRM</name>
<dbReference type="RefSeq" id="WP_190258429.1">
    <property type="nucleotide sequence ID" value="NZ_QFGA01000002.1"/>
</dbReference>
<organism evidence="1 2">
    <name type="scientific">Pelotomaculum schinkii</name>
    <dbReference type="NCBI Taxonomy" id="78350"/>
    <lineage>
        <taxon>Bacteria</taxon>
        <taxon>Bacillati</taxon>
        <taxon>Bacillota</taxon>
        <taxon>Clostridia</taxon>
        <taxon>Eubacteriales</taxon>
        <taxon>Desulfotomaculaceae</taxon>
        <taxon>Pelotomaculum</taxon>
    </lineage>
</organism>
<dbReference type="Proteomes" id="UP000298324">
    <property type="component" value="Unassembled WGS sequence"/>
</dbReference>
<protein>
    <recommendedName>
        <fullName evidence="3">Sporadically distributed protein, TIGR04141 family</fullName>
    </recommendedName>
</protein>